<organism evidence="1 2">
    <name type="scientific">Choristoneura fumiferana</name>
    <name type="common">Spruce budworm moth</name>
    <name type="synonym">Archips fumiferana</name>
    <dbReference type="NCBI Taxonomy" id="7141"/>
    <lineage>
        <taxon>Eukaryota</taxon>
        <taxon>Metazoa</taxon>
        <taxon>Ecdysozoa</taxon>
        <taxon>Arthropoda</taxon>
        <taxon>Hexapoda</taxon>
        <taxon>Insecta</taxon>
        <taxon>Pterygota</taxon>
        <taxon>Neoptera</taxon>
        <taxon>Endopterygota</taxon>
        <taxon>Lepidoptera</taxon>
        <taxon>Glossata</taxon>
        <taxon>Ditrysia</taxon>
        <taxon>Tortricoidea</taxon>
        <taxon>Tortricidae</taxon>
        <taxon>Tortricinae</taxon>
        <taxon>Choristoneura</taxon>
    </lineage>
</organism>
<keyword evidence="2" id="KW-1185">Reference proteome</keyword>
<comment type="caution">
    <text evidence="1">The sequence shown here is derived from an EMBL/GenBank/DDBJ whole genome shotgun (WGS) entry which is preliminary data.</text>
</comment>
<dbReference type="Proteomes" id="UP001064048">
    <property type="component" value="Chromosome 13"/>
</dbReference>
<dbReference type="EMBL" id="CM046113">
    <property type="protein sequence ID" value="KAI8420779.1"/>
    <property type="molecule type" value="Genomic_DNA"/>
</dbReference>
<proteinExistence type="predicted"/>
<sequence length="234" mass="25930">MNKILTCFPAEPVKCGPNEMFTPCYNDCQLTCKNRIKGYRDNCTVCTQGGCICQPQYYRHDNGSCVLEENCSPPYCNNDEEYNSCGASCLDTCDQRGNTCQDCSLRCVKGCFCPKGFFREPNGACVKAEDCPPRTCNGPNEYFDECPPTCLDALDESCSTIWSGVNCTETLDCCEPQCRCKTGYYRGTEGFCISAESCLYDGIDTGTPWWEASSTSKPQVINKNSIPTTSKITR</sequence>
<accession>A0ACC0J9U1</accession>
<gene>
    <name evidence="1" type="ORF">MSG28_007987</name>
</gene>
<name>A0ACC0J9U1_CHOFU</name>
<evidence type="ECO:0000313" key="2">
    <source>
        <dbReference type="Proteomes" id="UP001064048"/>
    </source>
</evidence>
<evidence type="ECO:0000313" key="1">
    <source>
        <dbReference type="EMBL" id="KAI8420779.1"/>
    </source>
</evidence>
<protein>
    <submittedName>
        <fullName evidence="1">Uncharacterized protein</fullName>
    </submittedName>
</protein>
<reference evidence="1 2" key="1">
    <citation type="journal article" date="2022" name="Genome Biol. Evol.">
        <title>The Spruce Budworm Genome: Reconstructing the Evolutionary History of Antifreeze Proteins.</title>
        <authorList>
            <person name="Beliveau C."/>
            <person name="Gagne P."/>
            <person name="Picq S."/>
            <person name="Vernygora O."/>
            <person name="Keeling C.I."/>
            <person name="Pinkney K."/>
            <person name="Doucet D."/>
            <person name="Wen F."/>
            <person name="Johnston J.S."/>
            <person name="Maaroufi H."/>
            <person name="Boyle B."/>
            <person name="Laroche J."/>
            <person name="Dewar K."/>
            <person name="Juretic N."/>
            <person name="Blackburn G."/>
            <person name="Nisole A."/>
            <person name="Brunet B."/>
            <person name="Brandao M."/>
            <person name="Lumley L."/>
            <person name="Duan J."/>
            <person name="Quan G."/>
            <person name="Lucarotti C.J."/>
            <person name="Roe A.D."/>
            <person name="Sperling F.A.H."/>
            <person name="Levesque R.C."/>
            <person name="Cusson M."/>
        </authorList>
    </citation>
    <scope>NUCLEOTIDE SEQUENCE [LARGE SCALE GENOMIC DNA]</scope>
    <source>
        <strain evidence="1">Glfc:IPQL:Cfum</strain>
    </source>
</reference>